<evidence type="ECO:0000313" key="3">
    <source>
        <dbReference type="Proteomes" id="UP000288805"/>
    </source>
</evidence>
<gene>
    <name evidence="2" type="ORF">CK203_087838</name>
</gene>
<protein>
    <recommendedName>
        <fullName evidence="4">Retrotransposon gag domain-containing protein</fullName>
    </recommendedName>
</protein>
<evidence type="ECO:0000256" key="1">
    <source>
        <dbReference type="SAM" id="MobiDB-lite"/>
    </source>
</evidence>
<organism evidence="2 3">
    <name type="scientific">Vitis vinifera</name>
    <name type="common">Grape</name>
    <dbReference type="NCBI Taxonomy" id="29760"/>
    <lineage>
        <taxon>Eukaryota</taxon>
        <taxon>Viridiplantae</taxon>
        <taxon>Streptophyta</taxon>
        <taxon>Embryophyta</taxon>
        <taxon>Tracheophyta</taxon>
        <taxon>Spermatophyta</taxon>
        <taxon>Magnoliopsida</taxon>
        <taxon>eudicotyledons</taxon>
        <taxon>Gunneridae</taxon>
        <taxon>Pentapetalae</taxon>
        <taxon>rosids</taxon>
        <taxon>Vitales</taxon>
        <taxon>Vitaceae</taxon>
        <taxon>Viteae</taxon>
        <taxon>Vitis</taxon>
    </lineage>
</organism>
<sequence>MGAMPWPDGASDKQPTSIRVPMHSTGAQCPVHQEGTAMGTMPWFVEAEPDIGRESNRPRPWVPRHGLGSLISVGRHTDTSLDSYRPPSGWWQLYQQFRAVLSSCTTTREETAGLRTNTSWEDIPVTSCVLVSLWFAVACVCECCEDWEGRASTRDGWWQCNGGLAGEDDSIRGGAGENGHVMMALWLRGQKTPWEKSNYRGICWSPMTISLRRKWLSSKPRYSPGLMIQGDPADLWRRHRVLKKAVLQGSASGLKPLPKFESLSPKGFNGNRNAKELENFLWDIEQFFKAAHVPDGEKVSITSMYLTGDAKLWWRTRMEDDCRVGKAPNHHLGDSEEGIEGSVPPHQHGMGGQGGTKKTQAHRICEGI</sequence>
<dbReference type="EMBL" id="QGNW01001404">
    <property type="protein sequence ID" value="RVW42477.1"/>
    <property type="molecule type" value="Genomic_DNA"/>
</dbReference>
<name>A0A438E405_VITVI</name>
<dbReference type="Proteomes" id="UP000288805">
    <property type="component" value="Unassembled WGS sequence"/>
</dbReference>
<accession>A0A438E405</accession>
<feature type="region of interest" description="Disordered" evidence="1">
    <location>
        <begin position="326"/>
        <end position="368"/>
    </location>
</feature>
<evidence type="ECO:0008006" key="4">
    <source>
        <dbReference type="Google" id="ProtNLM"/>
    </source>
</evidence>
<proteinExistence type="predicted"/>
<comment type="caution">
    <text evidence="2">The sequence shown here is derived from an EMBL/GenBank/DDBJ whole genome shotgun (WGS) entry which is preliminary data.</text>
</comment>
<reference evidence="2 3" key="1">
    <citation type="journal article" date="2018" name="PLoS Genet.">
        <title>Population sequencing reveals clonal diversity and ancestral inbreeding in the grapevine cultivar Chardonnay.</title>
        <authorList>
            <person name="Roach M.J."/>
            <person name="Johnson D.L."/>
            <person name="Bohlmann J."/>
            <person name="van Vuuren H.J."/>
            <person name="Jones S.J."/>
            <person name="Pretorius I.S."/>
            <person name="Schmidt S.A."/>
            <person name="Borneman A.R."/>
        </authorList>
    </citation>
    <scope>NUCLEOTIDE SEQUENCE [LARGE SCALE GENOMIC DNA]</scope>
    <source>
        <strain evidence="3">cv. Chardonnay</strain>
        <tissue evidence="2">Leaf</tissue>
    </source>
</reference>
<dbReference type="AlphaFoldDB" id="A0A438E405"/>
<evidence type="ECO:0000313" key="2">
    <source>
        <dbReference type="EMBL" id="RVW42477.1"/>
    </source>
</evidence>